<evidence type="ECO:0000313" key="2">
    <source>
        <dbReference type="EMBL" id="TYS01584.1"/>
    </source>
</evidence>
<dbReference type="AlphaFoldDB" id="A0A5D4MJX8"/>
<accession>A0A5D4MJX8</accession>
<reference evidence="2 3" key="1">
    <citation type="submission" date="2019-08" db="EMBL/GenBank/DDBJ databases">
        <title>Bacillus genomes from the desert of Cuatro Cienegas, Coahuila.</title>
        <authorList>
            <person name="Olmedo-Alvarez G."/>
        </authorList>
    </citation>
    <scope>NUCLEOTIDE SEQUENCE [LARGE SCALE GENOMIC DNA]</scope>
    <source>
        <strain evidence="2 3">CH128b_4D</strain>
    </source>
</reference>
<keyword evidence="1" id="KW-0472">Membrane</keyword>
<evidence type="ECO:0000313" key="3">
    <source>
        <dbReference type="Proteomes" id="UP000325182"/>
    </source>
</evidence>
<sequence>MNITLFYKKISLHYFKRATATLLLAVLLSLLIPGLQILFYFIMLLTGIFFIFMYLIYDREVGRSMAALQTPANGKSGSLVVTKKDKSYSFFGFDGIMKGSASCTNSRWIVKMNDHQAAMKRGNDIVALDRLVDYRKLDRTYAGWKDSRGNTAAISRRGEGWILTVNEKKVCSIIRGRMPAEIQKLFDPSSIILHFEEVDDVDKVRCILFVVLFMEDYYII</sequence>
<name>A0A5D4MJX8_9BACI</name>
<feature type="transmembrane region" description="Helical" evidence="1">
    <location>
        <begin position="38"/>
        <end position="57"/>
    </location>
</feature>
<organism evidence="2 3">
    <name type="scientific">Rossellomorea vietnamensis</name>
    <dbReference type="NCBI Taxonomy" id="218284"/>
    <lineage>
        <taxon>Bacteria</taxon>
        <taxon>Bacillati</taxon>
        <taxon>Bacillota</taxon>
        <taxon>Bacilli</taxon>
        <taxon>Bacillales</taxon>
        <taxon>Bacillaceae</taxon>
        <taxon>Rossellomorea</taxon>
    </lineage>
</organism>
<keyword evidence="1" id="KW-0812">Transmembrane</keyword>
<feature type="transmembrane region" description="Helical" evidence="1">
    <location>
        <begin position="12"/>
        <end position="32"/>
    </location>
</feature>
<evidence type="ECO:0000256" key="1">
    <source>
        <dbReference type="SAM" id="Phobius"/>
    </source>
</evidence>
<dbReference type="EMBL" id="VTEG01000001">
    <property type="protein sequence ID" value="TYS01584.1"/>
    <property type="molecule type" value="Genomic_DNA"/>
</dbReference>
<protein>
    <submittedName>
        <fullName evidence="2">Uncharacterized protein</fullName>
    </submittedName>
</protein>
<gene>
    <name evidence="2" type="ORF">FZC84_02750</name>
</gene>
<comment type="caution">
    <text evidence="2">The sequence shown here is derived from an EMBL/GenBank/DDBJ whole genome shotgun (WGS) entry which is preliminary data.</text>
</comment>
<dbReference type="RefSeq" id="WP_148952877.1">
    <property type="nucleotide sequence ID" value="NZ_VTEG01000001.1"/>
</dbReference>
<keyword evidence="1" id="KW-1133">Transmembrane helix</keyword>
<dbReference type="Proteomes" id="UP000325182">
    <property type="component" value="Unassembled WGS sequence"/>
</dbReference>
<proteinExistence type="predicted"/>